<accession>A0A0E9XDH4</accession>
<dbReference type="AlphaFoldDB" id="A0A0E9XDH4"/>
<proteinExistence type="predicted"/>
<organism evidence="1">
    <name type="scientific">Anguilla anguilla</name>
    <name type="common">European freshwater eel</name>
    <name type="synonym">Muraena anguilla</name>
    <dbReference type="NCBI Taxonomy" id="7936"/>
    <lineage>
        <taxon>Eukaryota</taxon>
        <taxon>Metazoa</taxon>
        <taxon>Chordata</taxon>
        <taxon>Craniata</taxon>
        <taxon>Vertebrata</taxon>
        <taxon>Euteleostomi</taxon>
        <taxon>Actinopterygii</taxon>
        <taxon>Neopterygii</taxon>
        <taxon>Teleostei</taxon>
        <taxon>Anguilliformes</taxon>
        <taxon>Anguillidae</taxon>
        <taxon>Anguilla</taxon>
    </lineage>
</organism>
<reference evidence="1" key="1">
    <citation type="submission" date="2014-11" db="EMBL/GenBank/DDBJ databases">
        <authorList>
            <person name="Amaro Gonzalez C."/>
        </authorList>
    </citation>
    <scope>NUCLEOTIDE SEQUENCE</scope>
</reference>
<name>A0A0E9XDH4_ANGAN</name>
<reference evidence="1" key="2">
    <citation type="journal article" date="2015" name="Fish Shellfish Immunol.">
        <title>Early steps in the European eel (Anguilla anguilla)-Vibrio vulnificus interaction in the gills: Role of the RtxA13 toxin.</title>
        <authorList>
            <person name="Callol A."/>
            <person name="Pajuelo D."/>
            <person name="Ebbesson L."/>
            <person name="Teles M."/>
            <person name="MacKenzie S."/>
            <person name="Amaro C."/>
        </authorList>
    </citation>
    <scope>NUCLEOTIDE SEQUENCE</scope>
</reference>
<protein>
    <submittedName>
        <fullName evidence="1">Uncharacterized protein</fullName>
    </submittedName>
</protein>
<evidence type="ECO:0000313" key="1">
    <source>
        <dbReference type="EMBL" id="JAI00715.1"/>
    </source>
</evidence>
<sequence length="19" mass="2367">MQIRLVCIKQTCYLLKLHY</sequence>
<dbReference type="EMBL" id="GBXM01007863">
    <property type="protein sequence ID" value="JAI00715.1"/>
    <property type="molecule type" value="Transcribed_RNA"/>
</dbReference>